<keyword evidence="8" id="KW-0539">Nucleus</keyword>
<dbReference type="PROSITE" id="PS00028">
    <property type="entry name" value="ZINC_FINGER_C2H2_1"/>
    <property type="match status" value="2"/>
</dbReference>
<dbReference type="GO" id="GO:0005654">
    <property type="term" value="C:nucleoplasm"/>
    <property type="evidence" value="ECO:0007669"/>
    <property type="project" value="TreeGrafter"/>
</dbReference>
<feature type="compositionally biased region" description="Low complexity" evidence="11">
    <location>
        <begin position="545"/>
        <end position="557"/>
    </location>
</feature>
<evidence type="ECO:0000256" key="8">
    <source>
        <dbReference type="ARBA" id="ARBA00023242"/>
    </source>
</evidence>
<protein>
    <submittedName>
        <fullName evidence="13">Zinc finger and BTB domain-containing protein 7A</fullName>
    </submittedName>
</protein>
<comment type="caution">
    <text evidence="13">The sequence shown here is derived from an EMBL/GenBank/DDBJ whole genome shotgun (WGS) entry which is preliminary data.</text>
</comment>
<feature type="domain" description="C2H2-type" evidence="12">
    <location>
        <begin position="298"/>
        <end position="325"/>
    </location>
</feature>
<dbReference type="FunFam" id="3.30.160.60:FF:002104">
    <property type="entry name" value="Si:ch211-266d19.4"/>
    <property type="match status" value="1"/>
</dbReference>
<dbReference type="GO" id="GO:0000978">
    <property type="term" value="F:RNA polymerase II cis-regulatory region sequence-specific DNA binding"/>
    <property type="evidence" value="ECO:0007669"/>
    <property type="project" value="TreeGrafter"/>
</dbReference>
<dbReference type="Gene3D" id="3.30.160.60">
    <property type="entry name" value="Classic Zinc Finger"/>
    <property type="match status" value="3"/>
</dbReference>
<keyword evidence="6" id="KW-0805">Transcription regulation</keyword>
<keyword evidence="2" id="KW-0479">Metal-binding</keyword>
<feature type="compositionally biased region" description="Polar residues" evidence="11">
    <location>
        <begin position="255"/>
        <end position="265"/>
    </location>
</feature>
<dbReference type="InterPro" id="IPR036236">
    <property type="entry name" value="Znf_C2H2_sf"/>
</dbReference>
<organism evidence="13 14">
    <name type="scientific">Lachnellula subtilissima</name>
    <dbReference type="NCBI Taxonomy" id="602034"/>
    <lineage>
        <taxon>Eukaryota</taxon>
        <taxon>Fungi</taxon>
        <taxon>Dikarya</taxon>
        <taxon>Ascomycota</taxon>
        <taxon>Pezizomycotina</taxon>
        <taxon>Leotiomycetes</taxon>
        <taxon>Helotiales</taxon>
        <taxon>Lachnaceae</taxon>
        <taxon>Lachnellula</taxon>
    </lineage>
</organism>
<evidence type="ECO:0000256" key="9">
    <source>
        <dbReference type="PROSITE-ProRule" id="PRU00042"/>
    </source>
</evidence>
<keyword evidence="4 9" id="KW-0863">Zinc-finger</keyword>
<name>A0A8H8U9V7_9HELO</name>
<evidence type="ECO:0000256" key="7">
    <source>
        <dbReference type="ARBA" id="ARBA00023163"/>
    </source>
</evidence>
<dbReference type="OrthoDB" id="8117402at2759"/>
<dbReference type="SMART" id="SM00355">
    <property type="entry name" value="ZnF_C2H2"/>
    <property type="match status" value="3"/>
</dbReference>
<dbReference type="SUPFAM" id="SSF57667">
    <property type="entry name" value="beta-beta-alpha zinc fingers"/>
    <property type="match status" value="2"/>
</dbReference>
<keyword evidence="10" id="KW-0175">Coiled coil</keyword>
<dbReference type="PANTHER" id="PTHR24399:SF70">
    <property type="entry name" value="C2H2-TYPE DOMAIN-CONTAINING PROTEIN"/>
    <property type="match status" value="1"/>
</dbReference>
<feature type="region of interest" description="Disordered" evidence="11">
    <location>
        <begin position="1"/>
        <end position="119"/>
    </location>
</feature>
<feature type="domain" description="C2H2-type" evidence="12">
    <location>
        <begin position="270"/>
        <end position="297"/>
    </location>
</feature>
<evidence type="ECO:0000256" key="11">
    <source>
        <dbReference type="SAM" id="MobiDB-lite"/>
    </source>
</evidence>
<accession>A0A8H8U9V7</accession>
<evidence type="ECO:0000256" key="3">
    <source>
        <dbReference type="ARBA" id="ARBA00022737"/>
    </source>
</evidence>
<evidence type="ECO:0000313" key="13">
    <source>
        <dbReference type="EMBL" id="TVY36869.1"/>
    </source>
</evidence>
<feature type="compositionally biased region" description="Low complexity" evidence="11">
    <location>
        <begin position="565"/>
        <end position="574"/>
    </location>
</feature>
<feature type="compositionally biased region" description="Polar residues" evidence="11">
    <location>
        <begin position="578"/>
        <end position="615"/>
    </location>
</feature>
<keyword evidence="3" id="KW-0677">Repeat</keyword>
<keyword evidence="7" id="KW-0804">Transcription</keyword>
<evidence type="ECO:0000256" key="2">
    <source>
        <dbReference type="ARBA" id="ARBA00022723"/>
    </source>
</evidence>
<feature type="compositionally biased region" description="Polar residues" evidence="11">
    <location>
        <begin position="17"/>
        <end position="33"/>
    </location>
</feature>
<evidence type="ECO:0000256" key="5">
    <source>
        <dbReference type="ARBA" id="ARBA00022833"/>
    </source>
</evidence>
<dbReference type="InterPro" id="IPR013087">
    <property type="entry name" value="Znf_C2H2_type"/>
</dbReference>
<evidence type="ECO:0000313" key="14">
    <source>
        <dbReference type="Proteomes" id="UP000462212"/>
    </source>
</evidence>
<feature type="compositionally biased region" description="Polar residues" evidence="11">
    <location>
        <begin position="51"/>
        <end position="72"/>
    </location>
</feature>
<proteinExistence type="predicted"/>
<feature type="region of interest" description="Disordered" evidence="11">
    <location>
        <begin position="343"/>
        <end position="639"/>
    </location>
</feature>
<feature type="region of interest" description="Disordered" evidence="11">
    <location>
        <begin position="239"/>
        <end position="269"/>
    </location>
</feature>
<gene>
    <name evidence="13" type="primary">ZBTB7A</name>
    <name evidence="13" type="ORF">LSUB1_G003397</name>
</gene>
<dbReference type="Pfam" id="PF00096">
    <property type="entry name" value="zf-C2H2"/>
    <property type="match status" value="2"/>
</dbReference>
<comment type="subcellular location">
    <subcellularLocation>
        <location evidence="1">Nucleus</location>
    </subcellularLocation>
</comment>
<keyword evidence="5" id="KW-0862">Zinc</keyword>
<evidence type="ECO:0000259" key="12">
    <source>
        <dbReference type="PROSITE" id="PS50157"/>
    </source>
</evidence>
<dbReference type="Proteomes" id="UP000462212">
    <property type="component" value="Unassembled WGS sequence"/>
</dbReference>
<keyword evidence="14" id="KW-1185">Reference proteome</keyword>
<evidence type="ECO:0000256" key="6">
    <source>
        <dbReference type="ARBA" id="ARBA00023015"/>
    </source>
</evidence>
<feature type="compositionally biased region" description="Acidic residues" evidence="11">
    <location>
        <begin position="363"/>
        <end position="378"/>
    </location>
</feature>
<dbReference type="PANTHER" id="PTHR24399">
    <property type="entry name" value="ZINC FINGER AND BTB DOMAIN-CONTAINING"/>
    <property type="match status" value="1"/>
</dbReference>
<feature type="compositionally biased region" description="Polar residues" evidence="11">
    <location>
        <begin position="522"/>
        <end position="538"/>
    </location>
</feature>
<reference evidence="13 14" key="1">
    <citation type="submission" date="2018-05" db="EMBL/GenBank/DDBJ databases">
        <title>Genome sequencing and assembly of the regulated plant pathogen Lachnellula willkommii and related sister species for the development of diagnostic species identification markers.</title>
        <authorList>
            <person name="Giroux E."/>
            <person name="Bilodeau G."/>
        </authorList>
    </citation>
    <scope>NUCLEOTIDE SEQUENCE [LARGE SCALE GENOMIC DNA]</scope>
    <source>
        <strain evidence="13 14">CBS 197.66</strain>
    </source>
</reference>
<dbReference type="EMBL" id="QGMJ01000392">
    <property type="protein sequence ID" value="TVY36869.1"/>
    <property type="molecule type" value="Genomic_DNA"/>
</dbReference>
<dbReference type="PROSITE" id="PS50157">
    <property type="entry name" value="ZINC_FINGER_C2H2_2"/>
    <property type="match status" value="2"/>
</dbReference>
<dbReference type="GO" id="GO:0001227">
    <property type="term" value="F:DNA-binding transcription repressor activity, RNA polymerase II-specific"/>
    <property type="evidence" value="ECO:0007669"/>
    <property type="project" value="TreeGrafter"/>
</dbReference>
<dbReference type="GO" id="GO:0008270">
    <property type="term" value="F:zinc ion binding"/>
    <property type="evidence" value="ECO:0007669"/>
    <property type="project" value="UniProtKB-KW"/>
</dbReference>
<feature type="compositionally biased region" description="Polar residues" evidence="11">
    <location>
        <begin position="385"/>
        <end position="394"/>
    </location>
</feature>
<dbReference type="FunFam" id="3.30.160.60:FF:000446">
    <property type="entry name" value="Zinc finger protein"/>
    <property type="match status" value="1"/>
</dbReference>
<sequence>MASEQGGLSTAVPALSATRSESATIAPVSSTITPPDPDSTRSKSLKRNRPDQSQNPTALSSITNIGLSASPSPKSPRYKGAFSPMQLTGAAALEDQRRQQENQKNQQPEMSVNPGHKALSSLMAGGGAEMSKPQEVPAAINSMSEGMSAAANAVSIPSPMQFDEKSEISPASITSLASLGTTAPTATAGSTVVASPASLTGAIEAENRDIRVSNSNHLQAPPDEQSSNKAMSYPVLGQQNLSRAPPRGMSLPMPGQTQQLAPRSPSQKKHKCPYCETEFTRHHNLKSHLLTHSQEKPYVCQTCSMRFRRLHDLKRHMKLHTGERPHICPKCDRKFARGDALARHSKGQGGCAGRRASMGSFGGDDDYEGSNGDGDESAMDGVMYTNGTPQPNESEMTEEERRTFSLPSIKAQHVGSNKGSGDNYPAHPRTPSTYPPLGHRQGQSTGGLYPPNADRGGPSSSGTSPRMQNSGHDNHAPSGSLSSLPLNTTGSSIFSQSGMTESPKPLSPAGMHSHQLGHDPSINRQRSPSLTTQFQQQHFGRRPSGRGSPPGVSLPSPHTSHVPKLPALASLAPPDQRYTLSSQTPNQQTSPNGSHGGHQQHNSATPLNTIFQPSQGYVRGAPGGPPSHQGSGSGDSSANLFAAGDTRLLSYVQSLEDRVKQLSEKIQVMESKDRSQEDKINRLSEELFSIRNQFTSPPHQPPAGQVPHNINIP</sequence>
<dbReference type="AlphaFoldDB" id="A0A8H8U9V7"/>
<feature type="compositionally biased region" description="Polar residues" evidence="11">
    <location>
        <begin position="466"/>
        <end position="500"/>
    </location>
</feature>
<evidence type="ECO:0000256" key="4">
    <source>
        <dbReference type="ARBA" id="ARBA00022771"/>
    </source>
</evidence>
<evidence type="ECO:0000256" key="10">
    <source>
        <dbReference type="SAM" id="Coils"/>
    </source>
</evidence>
<feature type="region of interest" description="Disordered" evidence="11">
    <location>
        <begin position="693"/>
        <end position="713"/>
    </location>
</feature>
<feature type="compositionally biased region" description="Low complexity" evidence="11">
    <location>
        <begin position="626"/>
        <end position="637"/>
    </location>
</feature>
<feature type="coiled-coil region" evidence="10">
    <location>
        <begin position="652"/>
        <end position="686"/>
    </location>
</feature>
<evidence type="ECO:0000256" key="1">
    <source>
        <dbReference type="ARBA" id="ARBA00004123"/>
    </source>
</evidence>
<feature type="compositionally biased region" description="Low complexity" evidence="11">
    <location>
        <begin position="456"/>
        <end position="465"/>
    </location>
</feature>